<comment type="similarity">
    <text evidence="8 9">Belongs to the TRAP transporter small permease family.</text>
</comment>
<dbReference type="RefSeq" id="WP_244544643.1">
    <property type="nucleotide sequence ID" value="NZ_FOVR01000003.1"/>
</dbReference>
<evidence type="ECO:0000256" key="4">
    <source>
        <dbReference type="ARBA" id="ARBA00022519"/>
    </source>
</evidence>
<keyword evidence="2 9" id="KW-0813">Transport</keyword>
<evidence type="ECO:0000259" key="10">
    <source>
        <dbReference type="Pfam" id="PF04290"/>
    </source>
</evidence>
<evidence type="ECO:0000313" key="11">
    <source>
        <dbReference type="EMBL" id="SFO16824.1"/>
    </source>
</evidence>
<evidence type="ECO:0000256" key="2">
    <source>
        <dbReference type="ARBA" id="ARBA00022448"/>
    </source>
</evidence>
<dbReference type="Proteomes" id="UP000199236">
    <property type="component" value="Unassembled WGS sequence"/>
</dbReference>
<proteinExistence type="inferred from homology"/>
<gene>
    <name evidence="11" type="ORF">SAMN04488056_103417</name>
</gene>
<evidence type="ECO:0000256" key="8">
    <source>
        <dbReference type="ARBA" id="ARBA00038436"/>
    </source>
</evidence>
<dbReference type="InterPro" id="IPR007387">
    <property type="entry name" value="TRAP_DctQ"/>
</dbReference>
<accession>A0A1I5EZ82</accession>
<dbReference type="EMBL" id="FOVR01000003">
    <property type="protein sequence ID" value="SFO16824.1"/>
    <property type="molecule type" value="Genomic_DNA"/>
</dbReference>
<dbReference type="PANTHER" id="PTHR35011:SF10">
    <property type="entry name" value="TRAP TRANSPORTER SMALL PERMEASE PROTEIN"/>
    <property type="match status" value="1"/>
</dbReference>
<dbReference type="PANTHER" id="PTHR35011">
    <property type="entry name" value="2,3-DIKETO-L-GULONATE TRAP TRANSPORTER SMALL PERMEASE PROTEIN YIAM"/>
    <property type="match status" value="1"/>
</dbReference>
<comment type="function">
    <text evidence="9">Part of the tripartite ATP-independent periplasmic (TRAP) transport system.</text>
</comment>
<feature type="transmembrane region" description="Helical" evidence="9">
    <location>
        <begin position="12"/>
        <end position="33"/>
    </location>
</feature>
<dbReference type="AlphaFoldDB" id="A0A1I5EZ82"/>
<dbReference type="Pfam" id="PF04290">
    <property type="entry name" value="DctQ"/>
    <property type="match status" value="1"/>
</dbReference>
<evidence type="ECO:0000256" key="1">
    <source>
        <dbReference type="ARBA" id="ARBA00004429"/>
    </source>
</evidence>
<keyword evidence="6 9" id="KW-1133">Transmembrane helix</keyword>
<comment type="subunit">
    <text evidence="9">The complex comprises the extracytoplasmic solute receptor protein and the two transmembrane proteins.</text>
</comment>
<dbReference type="STRING" id="655353.SAMN04488056_103417"/>
<protein>
    <recommendedName>
        <fullName evidence="9">TRAP transporter small permease protein</fullName>
    </recommendedName>
</protein>
<keyword evidence="7 9" id="KW-0472">Membrane</keyword>
<dbReference type="GO" id="GO:0015740">
    <property type="term" value="P:C4-dicarboxylate transport"/>
    <property type="evidence" value="ECO:0007669"/>
    <property type="project" value="TreeGrafter"/>
</dbReference>
<evidence type="ECO:0000256" key="9">
    <source>
        <dbReference type="RuleBase" id="RU369079"/>
    </source>
</evidence>
<sequence length="172" mass="18530">MKILRAIDRFSMGLSLLSGIMLGCMALLIVAEIFLRKFADISLHYVWEVSVFAHMAAVFLGAGWTLRTGGHIRVTLLLGKLPRLGEWVATLFGLAISAYMSSALIKLAWSYYASGRTSGSVTDTPLAIPATIIAFGASMMTLQILLRALRLVLGEAPDLDTTGEDAPAPIMD</sequence>
<dbReference type="GO" id="GO:0005886">
    <property type="term" value="C:plasma membrane"/>
    <property type="evidence" value="ECO:0007669"/>
    <property type="project" value="UniProtKB-SubCell"/>
</dbReference>
<name>A0A1I5EZ82_9HYPH</name>
<evidence type="ECO:0000256" key="6">
    <source>
        <dbReference type="ARBA" id="ARBA00022989"/>
    </source>
</evidence>
<evidence type="ECO:0000313" key="12">
    <source>
        <dbReference type="Proteomes" id="UP000199236"/>
    </source>
</evidence>
<organism evidence="11 12">
    <name type="scientific">Cohaesibacter marisflavi</name>
    <dbReference type="NCBI Taxonomy" id="655353"/>
    <lineage>
        <taxon>Bacteria</taxon>
        <taxon>Pseudomonadati</taxon>
        <taxon>Pseudomonadota</taxon>
        <taxon>Alphaproteobacteria</taxon>
        <taxon>Hyphomicrobiales</taxon>
        <taxon>Cohaesibacteraceae</taxon>
    </lineage>
</organism>
<keyword evidence="12" id="KW-1185">Reference proteome</keyword>
<keyword evidence="4 9" id="KW-0997">Cell inner membrane</keyword>
<keyword evidence="3" id="KW-1003">Cell membrane</keyword>
<feature type="transmembrane region" description="Helical" evidence="9">
    <location>
        <begin position="87"/>
        <end position="112"/>
    </location>
</feature>
<comment type="subcellular location">
    <subcellularLocation>
        <location evidence="1 9">Cell inner membrane</location>
        <topology evidence="1 9">Multi-pass membrane protein</topology>
    </subcellularLocation>
</comment>
<feature type="transmembrane region" description="Helical" evidence="9">
    <location>
        <begin position="124"/>
        <end position="146"/>
    </location>
</feature>
<evidence type="ECO:0000256" key="7">
    <source>
        <dbReference type="ARBA" id="ARBA00023136"/>
    </source>
</evidence>
<dbReference type="GO" id="GO:0022857">
    <property type="term" value="F:transmembrane transporter activity"/>
    <property type="evidence" value="ECO:0007669"/>
    <property type="project" value="UniProtKB-UniRule"/>
</dbReference>
<keyword evidence="5 9" id="KW-0812">Transmembrane</keyword>
<evidence type="ECO:0000256" key="5">
    <source>
        <dbReference type="ARBA" id="ARBA00022692"/>
    </source>
</evidence>
<dbReference type="PROSITE" id="PS51257">
    <property type="entry name" value="PROKAR_LIPOPROTEIN"/>
    <property type="match status" value="1"/>
</dbReference>
<evidence type="ECO:0000256" key="3">
    <source>
        <dbReference type="ARBA" id="ARBA00022475"/>
    </source>
</evidence>
<reference evidence="11 12" key="1">
    <citation type="submission" date="2016-10" db="EMBL/GenBank/DDBJ databases">
        <authorList>
            <person name="de Groot N.N."/>
        </authorList>
    </citation>
    <scope>NUCLEOTIDE SEQUENCE [LARGE SCALE GENOMIC DNA]</scope>
    <source>
        <strain evidence="11 12">CGMCC 1.9157</strain>
    </source>
</reference>
<feature type="domain" description="Tripartite ATP-independent periplasmic transporters DctQ component" evidence="10">
    <location>
        <begin position="25"/>
        <end position="152"/>
    </location>
</feature>
<feature type="transmembrane region" description="Helical" evidence="9">
    <location>
        <begin position="45"/>
        <end position="66"/>
    </location>
</feature>
<dbReference type="InterPro" id="IPR055348">
    <property type="entry name" value="DctQ"/>
</dbReference>